<dbReference type="Proteomes" id="UP000054321">
    <property type="component" value="Unassembled WGS sequence"/>
</dbReference>
<dbReference type="OrthoDB" id="542013at2759"/>
<protein>
    <recommendedName>
        <fullName evidence="4">Ketoreductase (KR) domain-containing protein</fullName>
    </recommendedName>
</protein>
<dbReference type="InterPro" id="IPR036291">
    <property type="entry name" value="NAD(P)-bd_dom_sf"/>
</dbReference>
<keyword evidence="1" id="KW-0560">Oxidoreductase</keyword>
<dbReference type="Pfam" id="PF00106">
    <property type="entry name" value="adh_short"/>
    <property type="match status" value="1"/>
</dbReference>
<dbReference type="SUPFAM" id="SSF51735">
    <property type="entry name" value="NAD(P)-binding Rossmann-fold domains"/>
    <property type="match status" value="1"/>
</dbReference>
<dbReference type="PANTHER" id="PTHR43157:SF35">
    <property type="entry name" value="DEHYDROGENASE_REDUCTASE FAMILY PROTEIN, PUTATIVE-RELATED"/>
    <property type="match status" value="1"/>
</dbReference>
<reference evidence="2 3" key="1">
    <citation type="submission" date="2014-04" db="EMBL/GenBank/DDBJ databases">
        <authorList>
            <consortium name="DOE Joint Genome Institute"/>
            <person name="Kuo A."/>
            <person name="Martino E."/>
            <person name="Perotto S."/>
            <person name="Kohler A."/>
            <person name="Nagy L.G."/>
            <person name="Floudas D."/>
            <person name="Copeland A."/>
            <person name="Barry K.W."/>
            <person name="Cichocki N."/>
            <person name="Veneault-Fourrey C."/>
            <person name="LaButti K."/>
            <person name="Lindquist E.A."/>
            <person name="Lipzen A."/>
            <person name="Lundell T."/>
            <person name="Morin E."/>
            <person name="Murat C."/>
            <person name="Sun H."/>
            <person name="Tunlid A."/>
            <person name="Henrissat B."/>
            <person name="Grigoriev I.V."/>
            <person name="Hibbett D.S."/>
            <person name="Martin F."/>
            <person name="Nordberg H.P."/>
            <person name="Cantor M.N."/>
            <person name="Hua S.X."/>
        </authorList>
    </citation>
    <scope>NUCLEOTIDE SEQUENCE [LARGE SCALE GENOMIC DNA]</scope>
    <source>
        <strain evidence="2 3">Zn</strain>
    </source>
</reference>
<organism evidence="2 3">
    <name type="scientific">Oidiodendron maius (strain Zn)</name>
    <dbReference type="NCBI Taxonomy" id="913774"/>
    <lineage>
        <taxon>Eukaryota</taxon>
        <taxon>Fungi</taxon>
        <taxon>Dikarya</taxon>
        <taxon>Ascomycota</taxon>
        <taxon>Pezizomycotina</taxon>
        <taxon>Leotiomycetes</taxon>
        <taxon>Leotiomycetes incertae sedis</taxon>
        <taxon>Myxotrichaceae</taxon>
        <taxon>Oidiodendron</taxon>
    </lineage>
</organism>
<evidence type="ECO:0000256" key="1">
    <source>
        <dbReference type="ARBA" id="ARBA00023002"/>
    </source>
</evidence>
<gene>
    <name evidence="2" type="ORF">OIDMADRAFT_107282</name>
</gene>
<dbReference type="PRINTS" id="PR00081">
    <property type="entry name" value="GDHRDH"/>
</dbReference>
<evidence type="ECO:0000313" key="3">
    <source>
        <dbReference type="Proteomes" id="UP000054321"/>
    </source>
</evidence>
<name>A0A0C3HKQ7_OIDMZ</name>
<dbReference type="PANTHER" id="PTHR43157">
    <property type="entry name" value="PHOSPHATIDYLINOSITOL-GLYCAN BIOSYNTHESIS CLASS F PROTEIN-RELATED"/>
    <property type="match status" value="1"/>
</dbReference>
<reference evidence="3" key="2">
    <citation type="submission" date="2015-01" db="EMBL/GenBank/DDBJ databases">
        <title>Evolutionary Origins and Diversification of the Mycorrhizal Mutualists.</title>
        <authorList>
            <consortium name="DOE Joint Genome Institute"/>
            <consortium name="Mycorrhizal Genomics Consortium"/>
            <person name="Kohler A."/>
            <person name="Kuo A."/>
            <person name="Nagy L.G."/>
            <person name="Floudas D."/>
            <person name="Copeland A."/>
            <person name="Barry K.W."/>
            <person name="Cichocki N."/>
            <person name="Veneault-Fourrey C."/>
            <person name="LaButti K."/>
            <person name="Lindquist E.A."/>
            <person name="Lipzen A."/>
            <person name="Lundell T."/>
            <person name="Morin E."/>
            <person name="Murat C."/>
            <person name="Riley R."/>
            <person name="Ohm R."/>
            <person name="Sun H."/>
            <person name="Tunlid A."/>
            <person name="Henrissat B."/>
            <person name="Grigoriev I.V."/>
            <person name="Hibbett D.S."/>
            <person name="Martin F."/>
        </authorList>
    </citation>
    <scope>NUCLEOTIDE SEQUENCE [LARGE SCALE GENOMIC DNA]</scope>
    <source>
        <strain evidence="3">Zn</strain>
    </source>
</reference>
<dbReference type="InParanoid" id="A0A0C3HKQ7"/>
<dbReference type="Gene3D" id="3.40.50.720">
    <property type="entry name" value="NAD(P)-binding Rossmann-like Domain"/>
    <property type="match status" value="1"/>
</dbReference>
<dbReference type="HOGENOM" id="CLU_010194_44_4_1"/>
<dbReference type="EMBL" id="KN832870">
    <property type="protein sequence ID" value="KIN08821.1"/>
    <property type="molecule type" value="Genomic_DNA"/>
</dbReference>
<evidence type="ECO:0000313" key="2">
    <source>
        <dbReference type="EMBL" id="KIN08821.1"/>
    </source>
</evidence>
<proteinExistence type="predicted"/>
<dbReference type="AlphaFoldDB" id="A0A0C3HKQ7"/>
<keyword evidence="3" id="KW-1185">Reference proteome</keyword>
<dbReference type="GO" id="GO:0016491">
    <property type="term" value="F:oxidoreductase activity"/>
    <property type="evidence" value="ECO:0007669"/>
    <property type="project" value="UniProtKB-KW"/>
</dbReference>
<dbReference type="InterPro" id="IPR002347">
    <property type="entry name" value="SDR_fam"/>
</dbReference>
<accession>A0A0C3HKQ7</accession>
<evidence type="ECO:0008006" key="4">
    <source>
        <dbReference type="Google" id="ProtNLM"/>
    </source>
</evidence>
<dbReference type="STRING" id="913774.A0A0C3HKQ7"/>
<sequence>MADSKNLEPSTTPFFPNVFWHNQFRAKPQWPAPQTNLSDMTAIVTGGNTGLGYETATQLLDLKLSHLILAVRSLPKGETAAANFRQLYGKAKVEVWELDMCSYDSIQAFADRVKSELSRIDIVLLNAGIARLTFNTVKSTGHEEAIQVNYLSTVLLASLLLPVLKEKRLPGREPAHITIASAALTLAAKFPNRDSVPLLPSFDKPENFDPREHYNSSKLLAQMFLWKLVDCVSSDDVIVNLADPAAVKGTELARDVKGALRVVLKIFNAMAGRTKRVGASCFVDAIVNKGKESHGCFIMSWEIHPFAAFLYTSEGKVVTERVWEETMAELEFAGIRGIINSMKA</sequence>